<feature type="region of interest" description="Disordered" evidence="1">
    <location>
        <begin position="34"/>
        <end position="58"/>
    </location>
</feature>
<evidence type="ECO:0000313" key="2">
    <source>
        <dbReference type="EMBL" id="ERG91666.1"/>
    </source>
</evidence>
<evidence type="ECO:0000256" key="1">
    <source>
        <dbReference type="SAM" id="MobiDB-lite"/>
    </source>
</evidence>
<dbReference type="EMBL" id="KE356560">
    <property type="protein sequence ID" value="ERG91666.1"/>
    <property type="molecule type" value="Genomic_DNA"/>
</dbReference>
<name>U1PHL9_9EURY</name>
<dbReference type="STRING" id="1238424.J07HQW1_01700"/>
<dbReference type="AlphaFoldDB" id="U1PHL9"/>
<sequence length="58" mass="6684">MAQRERDRPMTEEEIEDVAEAADEFGERMVEALAEETSPDPDEFDIDSDDYEFLDPDA</sequence>
<accession>U1PHL9</accession>
<protein>
    <submittedName>
        <fullName evidence="2">Uncharacterized protein</fullName>
    </submittedName>
</protein>
<evidence type="ECO:0000313" key="3">
    <source>
        <dbReference type="Proteomes" id="UP000030649"/>
    </source>
</evidence>
<gene>
    <name evidence="2" type="ORF">J07HQW1_01700</name>
</gene>
<proteinExistence type="predicted"/>
<reference evidence="2 3" key="1">
    <citation type="journal article" date="2013" name="PLoS ONE">
        <title>Assembly-driven community genomics of a hypersaline microbial ecosystem.</title>
        <authorList>
            <person name="Podell S."/>
            <person name="Ugalde J.A."/>
            <person name="Narasingarao P."/>
            <person name="Banfield J.F."/>
            <person name="Heidelberg K.B."/>
            <person name="Allen E.E."/>
        </authorList>
    </citation>
    <scope>NUCLEOTIDE SEQUENCE [LARGE SCALE GENOMIC DNA]</scope>
    <source>
        <strain evidence="3">J07HQW1</strain>
    </source>
</reference>
<dbReference type="HOGENOM" id="CLU_2968423_0_0_2"/>
<organism evidence="2 3">
    <name type="scientific">Haloquadratum walsbyi J07HQW1</name>
    <dbReference type="NCBI Taxonomy" id="1238424"/>
    <lineage>
        <taxon>Archaea</taxon>
        <taxon>Methanobacteriati</taxon>
        <taxon>Methanobacteriota</taxon>
        <taxon>Stenosarchaea group</taxon>
        <taxon>Halobacteria</taxon>
        <taxon>Halobacteriales</taxon>
        <taxon>Haloferacaceae</taxon>
        <taxon>Haloquadratum</taxon>
    </lineage>
</organism>
<dbReference type="Proteomes" id="UP000030649">
    <property type="component" value="Unassembled WGS sequence"/>
</dbReference>